<evidence type="ECO:0000256" key="1">
    <source>
        <dbReference type="ARBA" id="ARBA00001946"/>
    </source>
</evidence>
<evidence type="ECO:0000259" key="13">
    <source>
        <dbReference type="Pfam" id="PF01909"/>
    </source>
</evidence>
<reference evidence="14" key="1">
    <citation type="submission" date="2020-06" db="EMBL/GenBank/DDBJ databases">
        <title>Unique genomic features of the anaerobic methanotrophic archaea.</title>
        <authorList>
            <person name="Chadwick G.L."/>
            <person name="Skennerton C.T."/>
            <person name="Laso-Perez R."/>
            <person name="Leu A.O."/>
            <person name="Speth D.R."/>
            <person name="Yu H."/>
            <person name="Morgan-Lang C."/>
            <person name="Hatzenpichler R."/>
            <person name="Goudeau D."/>
            <person name="Malmstrom R."/>
            <person name="Brazelton W.J."/>
            <person name="Woyke T."/>
            <person name="Hallam S.J."/>
            <person name="Tyson G.W."/>
            <person name="Wegener G."/>
            <person name="Boetius A."/>
            <person name="Orphan V."/>
        </authorList>
    </citation>
    <scope>NUCLEOTIDE SEQUENCE</scope>
</reference>
<evidence type="ECO:0000256" key="6">
    <source>
        <dbReference type="ARBA" id="ARBA00022741"/>
    </source>
</evidence>
<evidence type="ECO:0000256" key="10">
    <source>
        <dbReference type="ARBA" id="ARBA00038276"/>
    </source>
</evidence>
<comment type="catalytic activity">
    <reaction evidence="11">
        <text>O-(5'-adenylyl)-L-tyrosyl-[protein] + ATP = O-[5'-(adenylyl-(5'-&gt;3')-adenylyl)]-L-tyrosyl-[protein] + diphosphate</text>
        <dbReference type="Rhea" id="RHEA:66528"/>
        <dbReference type="Rhea" id="RHEA-COMP:13846"/>
        <dbReference type="Rhea" id="RHEA-COMP:17046"/>
        <dbReference type="ChEBI" id="CHEBI:30616"/>
        <dbReference type="ChEBI" id="CHEBI:33019"/>
        <dbReference type="ChEBI" id="CHEBI:83624"/>
        <dbReference type="ChEBI" id="CHEBI:167160"/>
    </reaction>
</comment>
<dbReference type="PANTHER" id="PTHR33571">
    <property type="entry name" value="SSL8005 PROTEIN"/>
    <property type="match status" value="1"/>
</dbReference>
<dbReference type="EC" id="2.7.7.108" evidence="9"/>
<dbReference type="GO" id="GO:0005524">
    <property type="term" value="F:ATP binding"/>
    <property type="evidence" value="ECO:0007669"/>
    <property type="project" value="UniProtKB-KW"/>
</dbReference>
<proteinExistence type="inferred from homology"/>
<keyword evidence="3" id="KW-0808">Transferase</keyword>
<dbReference type="InterPro" id="IPR002934">
    <property type="entry name" value="Polymerase_NTP_transf_dom"/>
</dbReference>
<evidence type="ECO:0000256" key="3">
    <source>
        <dbReference type="ARBA" id="ARBA00022679"/>
    </source>
</evidence>
<evidence type="ECO:0000256" key="9">
    <source>
        <dbReference type="ARBA" id="ARBA00034531"/>
    </source>
</evidence>
<protein>
    <recommendedName>
        <fullName evidence="9">protein adenylyltransferase</fullName>
        <ecNumber evidence="9">2.7.7.108</ecNumber>
    </recommendedName>
</protein>
<keyword evidence="6" id="KW-0547">Nucleotide-binding</keyword>
<evidence type="ECO:0000256" key="7">
    <source>
        <dbReference type="ARBA" id="ARBA00022840"/>
    </source>
</evidence>
<name>A0A7G9YQY4_9EURY</name>
<keyword evidence="7" id="KW-0067">ATP-binding</keyword>
<dbReference type="GO" id="GO:0046872">
    <property type="term" value="F:metal ion binding"/>
    <property type="evidence" value="ECO:0007669"/>
    <property type="project" value="UniProtKB-KW"/>
</dbReference>
<dbReference type="GO" id="GO:0070733">
    <property type="term" value="F:AMPylase activity"/>
    <property type="evidence" value="ECO:0007669"/>
    <property type="project" value="UniProtKB-EC"/>
</dbReference>
<comment type="cofactor">
    <cofactor evidence="1">
        <name>Mg(2+)</name>
        <dbReference type="ChEBI" id="CHEBI:18420"/>
    </cofactor>
</comment>
<dbReference type="InterPro" id="IPR052038">
    <property type="entry name" value="Type-VII_TA_antitoxin"/>
</dbReference>
<evidence type="ECO:0000256" key="8">
    <source>
        <dbReference type="ARBA" id="ARBA00022842"/>
    </source>
</evidence>
<dbReference type="PANTHER" id="PTHR33571:SF14">
    <property type="entry name" value="PROTEIN ADENYLYLTRANSFERASE MJ0435-RELATED"/>
    <property type="match status" value="1"/>
</dbReference>
<organism evidence="14">
    <name type="scientific">Candidatus Methanogaster sp. ANME-2c ERB4</name>
    <dbReference type="NCBI Taxonomy" id="2759911"/>
    <lineage>
        <taxon>Archaea</taxon>
        <taxon>Methanobacteriati</taxon>
        <taxon>Methanobacteriota</taxon>
        <taxon>Stenosarchaea group</taxon>
        <taxon>Methanomicrobia</taxon>
        <taxon>Methanosarcinales</taxon>
        <taxon>ANME-2 cluster</taxon>
        <taxon>Candidatus Methanogasteraceae</taxon>
        <taxon>Candidatus Methanogaster</taxon>
    </lineage>
</organism>
<gene>
    <name evidence="14" type="ORF">CKJHOKLD_00040</name>
</gene>
<feature type="domain" description="Polymerase nucleotidyl transferase" evidence="13">
    <location>
        <begin position="2"/>
        <end position="73"/>
    </location>
</feature>
<evidence type="ECO:0000256" key="11">
    <source>
        <dbReference type="ARBA" id="ARBA00047518"/>
    </source>
</evidence>
<sequence length="74" mass="8575">MKKIGVFGSYVRGEQTETSDVDLLVEFDKPTFDNFMDLLFFLEELFGKDVDLITTSGMSPYIRPNIEKEVVWCE</sequence>
<evidence type="ECO:0000256" key="5">
    <source>
        <dbReference type="ARBA" id="ARBA00022723"/>
    </source>
</evidence>
<keyword evidence="8" id="KW-0460">Magnesium</keyword>
<dbReference type="Pfam" id="PF01909">
    <property type="entry name" value="NTP_transf_2"/>
    <property type="match status" value="1"/>
</dbReference>
<dbReference type="AlphaFoldDB" id="A0A7G9YQY4"/>
<dbReference type="SUPFAM" id="SSF81301">
    <property type="entry name" value="Nucleotidyltransferase"/>
    <property type="match status" value="1"/>
</dbReference>
<comment type="similarity">
    <text evidence="10">Belongs to the MntA antitoxin family.</text>
</comment>
<keyword evidence="2" id="KW-1277">Toxin-antitoxin system</keyword>
<evidence type="ECO:0000313" key="14">
    <source>
        <dbReference type="EMBL" id="QNO50418.1"/>
    </source>
</evidence>
<keyword evidence="5" id="KW-0479">Metal-binding</keyword>
<comment type="catalytic activity">
    <reaction evidence="12">
        <text>L-tyrosyl-[protein] + ATP = O-(5'-adenylyl)-L-tyrosyl-[protein] + diphosphate</text>
        <dbReference type="Rhea" id="RHEA:54288"/>
        <dbReference type="Rhea" id="RHEA-COMP:10136"/>
        <dbReference type="Rhea" id="RHEA-COMP:13846"/>
        <dbReference type="ChEBI" id="CHEBI:30616"/>
        <dbReference type="ChEBI" id="CHEBI:33019"/>
        <dbReference type="ChEBI" id="CHEBI:46858"/>
        <dbReference type="ChEBI" id="CHEBI:83624"/>
        <dbReference type="EC" id="2.7.7.108"/>
    </reaction>
</comment>
<evidence type="ECO:0000256" key="12">
    <source>
        <dbReference type="ARBA" id="ARBA00048696"/>
    </source>
</evidence>
<keyword evidence="4" id="KW-0548">Nucleotidyltransferase</keyword>
<dbReference type="EMBL" id="MT631434">
    <property type="protein sequence ID" value="QNO50418.1"/>
    <property type="molecule type" value="Genomic_DNA"/>
</dbReference>
<dbReference type="InterPro" id="IPR043519">
    <property type="entry name" value="NT_sf"/>
</dbReference>
<dbReference type="CDD" id="cd05403">
    <property type="entry name" value="NT_KNTase_like"/>
    <property type="match status" value="1"/>
</dbReference>
<evidence type="ECO:0000256" key="4">
    <source>
        <dbReference type="ARBA" id="ARBA00022695"/>
    </source>
</evidence>
<dbReference type="Gene3D" id="3.30.460.10">
    <property type="entry name" value="Beta Polymerase, domain 2"/>
    <property type="match status" value="1"/>
</dbReference>
<evidence type="ECO:0000256" key="2">
    <source>
        <dbReference type="ARBA" id="ARBA00022649"/>
    </source>
</evidence>
<accession>A0A7G9YQY4</accession>